<protein>
    <submittedName>
        <fullName evidence="4">Pseudouridine synthase</fullName>
    </submittedName>
</protein>
<organism evidence="4">
    <name type="scientific">Staphylothermus marinus</name>
    <dbReference type="NCBI Taxonomy" id="2280"/>
    <lineage>
        <taxon>Archaea</taxon>
        <taxon>Thermoproteota</taxon>
        <taxon>Thermoprotei</taxon>
        <taxon>Desulfurococcales</taxon>
        <taxon>Desulfurococcaceae</taxon>
        <taxon>Staphylothermus</taxon>
    </lineage>
</organism>
<proteinExistence type="predicted"/>
<evidence type="ECO:0000313" key="4">
    <source>
        <dbReference type="EMBL" id="HGQ73721.1"/>
    </source>
</evidence>
<comment type="caution">
    <text evidence="4">The sequence shown here is derived from an EMBL/GenBank/DDBJ whole genome shotgun (WGS) entry which is preliminary data.</text>
</comment>
<evidence type="ECO:0000313" key="3">
    <source>
        <dbReference type="EMBL" id="HGQ59509.1"/>
    </source>
</evidence>
<evidence type="ECO:0000259" key="1">
    <source>
        <dbReference type="Pfam" id="PF01472"/>
    </source>
</evidence>
<feature type="domain" description="tRNA-guanine transglycosylase patch-forming" evidence="2">
    <location>
        <begin position="14"/>
        <end position="82"/>
    </location>
</feature>
<dbReference type="EMBL" id="DTBE01000058">
    <property type="protein sequence ID" value="HGQ59509.1"/>
    <property type="molecule type" value="Genomic_DNA"/>
</dbReference>
<dbReference type="Pfam" id="PF14810">
    <property type="entry name" value="TGT_C2"/>
    <property type="match status" value="1"/>
</dbReference>
<gene>
    <name evidence="3" type="ORF">ENU09_02175</name>
    <name evidence="4" type="ORF">ENU20_01410</name>
</gene>
<accession>A0A7C4JM29</accession>
<dbReference type="PROSITE" id="PS50890">
    <property type="entry name" value="PUA"/>
    <property type="match status" value="1"/>
</dbReference>
<dbReference type="AlphaFoldDB" id="A0A7C4JM29"/>
<dbReference type="Gene3D" id="3.10.450.90">
    <property type="entry name" value="ArcTGT, C2 domain"/>
    <property type="match status" value="1"/>
</dbReference>
<dbReference type="InterPro" id="IPR015947">
    <property type="entry name" value="PUA-like_sf"/>
</dbReference>
<sequence length="164" mass="18835">MIKRRATDKELSILREIANLQFRGYGDKLIPDNSILLLSPSTFKIRGIEINGELYITIRASDFRFILHKPSAIKLNESVPHPLMRVYVSENYANMILEGSNVFSKHVVLADPDIRPEDEVLIHTYPSMKLIAIGKSLKPGWVMNLFNWGEAVRVRDRFVEADRL</sequence>
<dbReference type="SUPFAM" id="SSF88802">
    <property type="entry name" value="Pre-PUA domain"/>
    <property type="match status" value="1"/>
</dbReference>
<dbReference type="CDD" id="cd21149">
    <property type="entry name" value="PUA_archaeosine_TGT"/>
    <property type="match status" value="1"/>
</dbReference>
<dbReference type="GO" id="GO:0003723">
    <property type="term" value="F:RNA binding"/>
    <property type="evidence" value="ECO:0007669"/>
    <property type="project" value="InterPro"/>
</dbReference>
<reference evidence="4" key="1">
    <citation type="journal article" date="2020" name="mSystems">
        <title>Genome- and Community-Level Interaction Insights into Carbon Utilization and Element Cycling Functions of Hydrothermarchaeota in Hydrothermal Sediment.</title>
        <authorList>
            <person name="Zhou Z."/>
            <person name="Liu Y."/>
            <person name="Xu W."/>
            <person name="Pan J."/>
            <person name="Luo Z.H."/>
            <person name="Li M."/>
        </authorList>
    </citation>
    <scope>NUCLEOTIDE SEQUENCE [LARGE SCALE GENOMIC DNA]</scope>
    <source>
        <strain evidence="3">SpSt-638</strain>
        <strain evidence="4">SpSt-648</strain>
    </source>
</reference>
<feature type="domain" description="PUA" evidence="1">
    <location>
        <begin position="85"/>
        <end position="156"/>
    </location>
</feature>
<dbReference type="Gene3D" id="2.30.130.10">
    <property type="entry name" value="PUA domain"/>
    <property type="match status" value="1"/>
</dbReference>
<dbReference type="InterPro" id="IPR029402">
    <property type="entry name" value="TGT_C2"/>
</dbReference>
<dbReference type="EMBL" id="DTBP01000012">
    <property type="protein sequence ID" value="HGQ73721.1"/>
    <property type="molecule type" value="Genomic_DNA"/>
</dbReference>
<dbReference type="InterPro" id="IPR002478">
    <property type="entry name" value="PUA"/>
</dbReference>
<dbReference type="Pfam" id="PF01472">
    <property type="entry name" value="PUA"/>
    <property type="match status" value="1"/>
</dbReference>
<dbReference type="SUPFAM" id="SSF88697">
    <property type="entry name" value="PUA domain-like"/>
    <property type="match status" value="1"/>
</dbReference>
<dbReference type="InterPro" id="IPR036974">
    <property type="entry name" value="PUA_sf"/>
</dbReference>
<dbReference type="InterPro" id="IPR038250">
    <property type="entry name" value="TGT_C2_sf"/>
</dbReference>
<name>A0A7C4JM29_STAMA</name>
<evidence type="ECO:0000259" key="2">
    <source>
        <dbReference type="Pfam" id="PF14810"/>
    </source>
</evidence>